<dbReference type="SMART" id="SM00382">
    <property type="entry name" value="AAA"/>
    <property type="match status" value="1"/>
</dbReference>
<reference evidence="4 5" key="1">
    <citation type="submission" date="2018-02" db="EMBL/GenBank/DDBJ databases">
        <title>Comparative genomes isolates from brazilian mangrove.</title>
        <authorList>
            <person name="Araujo J.E."/>
            <person name="Taketani R.G."/>
            <person name="Silva M.C.P."/>
            <person name="Loureco M.V."/>
            <person name="Andreote F.D."/>
        </authorList>
    </citation>
    <scope>NUCLEOTIDE SEQUENCE [LARGE SCALE GENOMIC DNA]</scope>
    <source>
        <strain evidence="4 5">HEX-2 MGV</strain>
    </source>
</reference>
<gene>
    <name evidence="4" type="ORF">C5Y96_05330</name>
</gene>
<proteinExistence type="predicted"/>
<protein>
    <submittedName>
        <fullName evidence="4">ABC transporter ATP-binding protein</fullName>
    </submittedName>
</protein>
<dbReference type="Proteomes" id="UP000240009">
    <property type="component" value="Unassembled WGS sequence"/>
</dbReference>
<dbReference type="InterPro" id="IPR027417">
    <property type="entry name" value="P-loop_NTPase"/>
</dbReference>
<keyword evidence="1" id="KW-0547">Nucleotide-binding</keyword>
<organism evidence="4 5">
    <name type="scientific">Blastopirellula marina</name>
    <dbReference type="NCBI Taxonomy" id="124"/>
    <lineage>
        <taxon>Bacteria</taxon>
        <taxon>Pseudomonadati</taxon>
        <taxon>Planctomycetota</taxon>
        <taxon>Planctomycetia</taxon>
        <taxon>Pirellulales</taxon>
        <taxon>Pirellulaceae</taxon>
        <taxon>Blastopirellula</taxon>
    </lineage>
</organism>
<dbReference type="Pfam" id="PF00005">
    <property type="entry name" value="ABC_tran"/>
    <property type="match status" value="1"/>
</dbReference>
<dbReference type="AlphaFoldDB" id="A0A2S8G4S4"/>
<feature type="domain" description="ABC transporter" evidence="3">
    <location>
        <begin position="6"/>
        <end position="236"/>
    </location>
</feature>
<keyword evidence="2 4" id="KW-0067">ATP-binding</keyword>
<dbReference type="GO" id="GO:0005524">
    <property type="term" value="F:ATP binding"/>
    <property type="evidence" value="ECO:0007669"/>
    <property type="project" value="UniProtKB-KW"/>
</dbReference>
<evidence type="ECO:0000259" key="3">
    <source>
        <dbReference type="PROSITE" id="PS50893"/>
    </source>
</evidence>
<dbReference type="GO" id="GO:0016887">
    <property type="term" value="F:ATP hydrolysis activity"/>
    <property type="evidence" value="ECO:0007669"/>
    <property type="project" value="InterPro"/>
</dbReference>
<dbReference type="InterPro" id="IPR003439">
    <property type="entry name" value="ABC_transporter-like_ATP-bd"/>
</dbReference>
<dbReference type="OrthoDB" id="9804819at2"/>
<dbReference type="InterPro" id="IPR003593">
    <property type="entry name" value="AAA+_ATPase"/>
</dbReference>
<evidence type="ECO:0000256" key="2">
    <source>
        <dbReference type="ARBA" id="ARBA00022840"/>
    </source>
</evidence>
<dbReference type="SUPFAM" id="SSF52540">
    <property type="entry name" value="P-loop containing nucleoside triphosphate hydrolases"/>
    <property type="match status" value="1"/>
</dbReference>
<evidence type="ECO:0000256" key="1">
    <source>
        <dbReference type="ARBA" id="ARBA00022741"/>
    </source>
</evidence>
<dbReference type="PANTHER" id="PTHR43582:SF5">
    <property type="entry name" value="ABC TRANSPORTER"/>
    <property type="match status" value="1"/>
</dbReference>
<evidence type="ECO:0000313" key="5">
    <source>
        <dbReference type="Proteomes" id="UP000240009"/>
    </source>
</evidence>
<name>A0A2S8G4S4_9BACT</name>
<dbReference type="PROSITE" id="PS50893">
    <property type="entry name" value="ABC_TRANSPORTER_2"/>
    <property type="match status" value="1"/>
</dbReference>
<sequence length="311" mass="34491">MSPRAVSIENVSHFYGKRQALNEVTLSIDPGEIFVFLGPNGGGKSTLFRLLSTLMPLSHGEINILSRSVRTHQHEVRQQIGVVFQMPSLDKKLTVLENIHQQAALYGITGALLKERTALLLDKLELEDRKKDIVEDLSGGLRRRVELAKGMLHSPKVLLLDEPSTGLDPAARQAMWRYLEFLRTDQGVTVILTSHLLEEAEKADRIAILDQGQLVALDTPDALKDKIGGATITIRSRQPEALIEKLRDELNLSATEVSELVRLETEDGPATIRMIMQTASDLVDAITLAKPSLEDVFIAMTGRQFTEEVKS</sequence>
<comment type="caution">
    <text evidence="4">The sequence shown here is derived from an EMBL/GenBank/DDBJ whole genome shotgun (WGS) entry which is preliminary data.</text>
</comment>
<accession>A0A2S8G4S4</accession>
<dbReference type="PANTHER" id="PTHR43582">
    <property type="entry name" value="LINEARMYCIN RESISTANCE ATP-BINDING PROTEIN LNRL"/>
    <property type="match status" value="1"/>
</dbReference>
<evidence type="ECO:0000313" key="4">
    <source>
        <dbReference type="EMBL" id="PQO39446.1"/>
    </source>
</evidence>
<dbReference type="Gene3D" id="3.40.50.300">
    <property type="entry name" value="P-loop containing nucleotide triphosphate hydrolases"/>
    <property type="match status" value="1"/>
</dbReference>
<dbReference type="EMBL" id="PUIA01000016">
    <property type="protein sequence ID" value="PQO39446.1"/>
    <property type="molecule type" value="Genomic_DNA"/>
</dbReference>